<sequence length="190" mass="21600">MISMARVQIILTNVDKKLFKQGWPRDLESELFSTKFPQLKPQLSYFSPLPFLNRIVIIFADEASASQVYNYLVENHPDDVKVYLSESLLSQRSNSENDTDRISRSKNGAGERPILSLNTAQEANVSSPTLSPDRTGSPTLLRFDDNSEFHLYQEPLPKNQKQPLQVGTKCLWQDQGQPMSPSITLDEFTH</sequence>
<comment type="caution">
    <text evidence="2">The sequence shown here is derived from an EMBL/GenBank/DDBJ whole genome shotgun (WGS) entry which is preliminary data.</text>
</comment>
<dbReference type="EMBL" id="BDGX01000019">
    <property type="protein sequence ID" value="GAV50047.1"/>
    <property type="molecule type" value="Genomic_DNA"/>
</dbReference>
<evidence type="ECO:0000313" key="2">
    <source>
        <dbReference type="EMBL" id="GAV50047.1"/>
    </source>
</evidence>
<dbReference type="eggNOG" id="ENOG502S1FA">
    <property type="taxonomic scope" value="Eukaryota"/>
</dbReference>
<reference evidence="2 3" key="1">
    <citation type="submission" date="2016-08" db="EMBL/GenBank/DDBJ databases">
        <title>Draft genome sequence of allopolyploid Zygosaccharomyces rouxii.</title>
        <authorList>
            <person name="Watanabe J."/>
            <person name="Uehara K."/>
            <person name="Mogi Y."/>
            <person name="Tsukioka Y."/>
        </authorList>
    </citation>
    <scope>NUCLEOTIDE SEQUENCE [LARGE SCALE GENOMIC DNA]</scope>
    <source>
        <strain evidence="2 3">NBRC 110957</strain>
    </source>
</reference>
<protein>
    <submittedName>
        <fullName evidence="2">Uncharacterized protein</fullName>
    </submittedName>
</protein>
<evidence type="ECO:0000256" key="1">
    <source>
        <dbReference type="SAM" id="MobiDB-lite"/>
    </source>
</evidence>
<gene>
    <name evidence="2" type="ORF">ZYGR_0S01810</name>
</gene>
<dbReference type="AlphaFoldDB" id="A0A1Q3A320"/>
<feature type="region of interest" description="Disordered" evidence="1">
    <location>
        <begin position="91"/>
        <end position="137"/>
    </location>
</feature>
<feature type="compositionally biased region" description="Polar residues" evidence="1">
    <location>
        <begin position="116"/>
        <end position="137"/>
    </location>
</feature>
<name>A0A1Q3A320_ZYGRO</name>
<dbReference type="OMA" id="YYTPLAF"/>
<dbReference type="Proteomes" id="UP000187013">
    <property type="component" value="Unassembled WGS sequence"/>
</dbReference>
<organism evidence="2 3">
    <name type="scientific">Zygosaccharomyces rouxii</name>
    <dbReference type="NCBI Taxonomy" id="4956"/>
    <lineage>
        <taxon>Eukaryota</taxon>
        <taxon>Fungi</taxon>
        <taxon>Dikarya</taxon>
        <taxon>Ascomycota</taxon>
        <taxon>Saccharomycotina</taxon>
        <taxon>Saccharomycetes</taxon>
        <taxon>Saccharomycetales</taxon>
        <taxon>Saccharomycetaceae</taxon>
        <taxon>Zygosaccharomyces</taxon>
    </lineage>
</organism>
<accession>A0A1Q3A320</accession>
<dbReference type="OrthoDB" id="4069757at2759"/>
<evidence type="ECO:0000313" key="3">
    <source>
        <dbReference type="Proteomes" id="UP000187013"/>
    </source>
</evidence>
<proteinExistence type="predicted"/>